<protein>
    <submittedName>
        <fullName evidence="2">Uncharacterized protein</fullName>
    </submittedName>
</protein>
<gene>
    <name evidence="2" type="ORF">EXN61_26880</name>
</gene>
<organism evidence="2 3">
    <name type="scientific">Agrobacterium tumefaciens</name>
    <dbReference type="NCBI Taxonomy" id="358"/>
    <lineage>
        <taxon>Bacteria</taxon>
        <taxon>Pseudomonadati</taxon>
        <taxon>Pseudomonadota</taxon>
        <taxon>Alphaproteobacteria</taxon>
        <taxon>Hyphomicrobiales</taxon>
        <taxon>Rhizobiaceae</taxon>
        <taxon>Rhizobium/Agrobacterium group</taxon>
        <taxon>Agrobacterium</taxon>
        <taxon>Agrobacterium tumefaciens complex</taxon>
    </lineage>
</organism>
<sequence>MIPKPPVRVKPRVIKGEHHYVAAVARGALRPERAPCPACEAGSLQPTGDDEARCCDHCGTVVTLDDLAILNGAWLDDTAAQRRDYCERHARLLVQIDFTGLALAGAWGAFTGWWSPLIAVGIFSIPVLTHALSFRYRAWQAATGRVYEAKAPFGDFMRDELRGLTGGRG</sequence>
<evidence type="ECO:0000256" key="1">
    <source>
        <dbReference type="SAM" id="Phobius"/>
    </source>
</evidence>
<reference evidence="2 3" key="1">
    <citation type="journal article" date="2019" name="Appl. Microbiol. Biotechnol.">
        <title>Differential efficiency of wild type rhizogenic strains for rol gene transformation of plants.</title>
        <authorList>
            <person name="Desmet S."/>
            <person name="De Keyser E."/>
            <person name="Van Vaerenbergh J."/>
            <person name="Baeyen S."/>
            <person name="Van Huylenbroeck J."/>
            <person name="Geelen D."/>
            <person name="Dhooghe E."/>
        </authorList>
    </citation>
    <scope>NUCLEOTIDE SEQUENCE [LARGE SCALE GENOMIC DNA]</scope>
    <source>
        <strain evidence="2 3">MAFF210266</strain>
    </source>
</reference>
<name>A0A546XDS0_AGRTU</name>
<dbReference type="AlphaFoldDB" id="A0A546XDS0"/>
<comment type="caution">
    <text evidence="2">The sequence shown here is derived from an EMBL/GenBank/DDBJ whole genome shotgun (WGS) entry which is preliminary data.</text>
</comment>
<feature type="transmembrane region" description="Helical" evidence="1">
    <location>
        <begin position="116"/>
        <end position="136"/>
    </location>
</feature>
<keyword evidence="1" id="KW-1133">Transmembrane helix</keyword>
<keyword evidence="1" id="KW-0812">Transmembrane</keyword>
<dbReference type="EMBL" id="SGOE01000014">
    <property type="protein sequence ID" value="TRA98905.1"/>
    <property type="molecule type" value="Genomic_DNA"/>
</dbReference>
<proteinExistence type="predicted"/>
<dbReference type="RefSeq" id="WP_142860243.1">
    <property type="nucleotide sequence ID" value="NZ_SGOE01000014.1"/>
</dbReference>
<keyword evidence="1" id="KW-0472">Membrane</keyword>
<accession>A0A546XDS0</accession>
<evidence type="ECO:0000313" key="2">
    <source>
        <dbReference type="EMBL" id="TRA98905.1"/>
    </source>
</evidence>
<dbReference type="Proteomes" id="UP000317023">
    <property type="component" value="Unassembled WGS sequence"/>
</dbReference>
<evidence type="ECO:0000313" key="3">
    <source>
        <dbReference type="Proteomes" id="UP000317023"/>
    </source>
</evidence>